<dbReference type="AlphaFoldDB" id="A0A0P7B0A0"/>
<organism evidence="2 3">
    <name type="scientific">Neonectria ditissima</name>
    <dbReference type="NCBI Taxonomy" id="78410"/>
    <lineage>
        <taxon>Eukaryota</taxon>
        <taxon>Fungi</taxon>
        <taxon>Dikarya</taxon>
        <taxon>Ascomycota</taxon>
        <taxon>Pezizomycotina</taxon>
        <taxon>Sordariomycetes</taxon>
        <taxon>Hypocreomycetidae</taxon>
        <taxon>Hypocreales</taxon>
        <taxon>Nectriaceae</taxon>
        <taxon>Neonectria</taxon>
    </lineage>
</organism>
<dbReference type="GO" id="GO:0004672">
    <property type="term" value="F:protein kinase activity"/>
    <property type="evidence" value="ECO:0007669"/>
    <property type="project" value="InterPro"/>
</dbReference>
<keyword evidence="3" id="KW-1185">Reference proteome</keyword>
<accession>A0A0P7B0A0</accession>
<dbReference type="Proteomes" id="UP000050424">
    <property type="component" value="Unassembled WGS sequence"/>
</dbReference>
<dbReference type="GO" id="GO:0005524">
    <property type="term" value="F:ATP binding"/>
    <property type="evidence" value="ECO:0007669"/>
    <property type="project" value="InterPro"/>
</dbReference>
<dbReference type="EMBL" id="LKCW01000427">
    <property type="protein sequence ID" value="KPM34018.1"/>
    <property type="molecule type" value="Genomic_DNA"/>
</dbReference>
<evidence type="ECO:0000259" key="1">
    <source>
        <dbReference type="PROSITE" id="PS50011"/>
    </source>
</evidence>
<dbReference type="STRING" id="78410.A0A0P7B0A0"/>
<dbReference type="SUPFAM" id="SSF56112">
    <property type="entry name" value="Protein kinase-like (PK-like)"/>
    <property type="match status" value="1"/>
</dbReference>
<dbReference type="InterPro" id="IPR011009">
    <property type="entry name" value="Kinase-like_dom_sf"/>
</dbReference>
<sequence>MYNRKRFYVTIPREELQGKGELLETLDNFRQDIEDPDTLFEFEDWVLEALGSFLKTLAPTPAPGTNEALTLFDYFSPPTYAFRLINEGGSLCGIQEIWDPKSYGDSSPRTRIVDEAQSCHPDDAELPLILRSALPATPVFLASELEKVDEGGPAEDESDVPKKVSPIGSDAVFFFKPGYRSHGHLRELEILSIIESNKFAPPFYTSKLAGLVIWDHDSSCLMGFLLEYIEGGTLAGRMGTAAVEEKNKWMDQIEATMGRLHGAGVVCGDVKPDNIMINKDGNAVAIDFGGGYNPAYIDAKLYQTREGDLMALGHMRKEMGI</sequence>
<feature type="domain" description="Protein kinase" evidence="1">
    <location>
        <begin position="134"/>
        <end position="321"/>
    </location>
</feature>
<proteinExistence type="predicted"/>
<evidence type="ECO:0000313" key="3">
    <source>
        <dbReference type="Proteomes" id="UP000050424"/>
    </source>
</evidence>
<comment type="caution">
    <text evidence="2">The sequence shown here is derived from an EMBL/GenBank/DDBJ whole genome shotgun (WGS) entry which is preliminary data.</text>
</comment>
<gene>
    <name evidence="2" type="ORF">AK830_g12553</name>
</gene>
<dbReference type="PROSITE" id="PS50011">
    <property type="entry name" value="PROTEIN_KINASE_DOM"/>
    <property type="match status" value="1"/>
</dbReference>
<dbReference type="OrthoDB" id="4062651at2759"/>
<dbReference type="Pfam" id="PF00069">
    <property type="entry name" value="Pkinase"/>
    <property type="match status" value="1"/>
</dbReference>
<reference evidence="2 3" key="1">
    <citation type="submission" date="2015-09" db="EMBL/GenBank/DDBJ databases">
        <title>Draft genome of a European isolate of the apple canker pathogen Neonectria ditissima.</title>
        <authorList>
            <person name="Gomez-Cortecero A."/>
            <person name="Harrison R.J."/>
            <person name="Armitage A.D."/>
        </authorList>
    </citation>
    <scope>NUCLEOTIDE SEQUENCE [LARGE SCALE GENOMIC DNA]</scope>
    <source>
        <strain evidence="2 3">R09/05</strain>
    </source>
</reference>
<name>A0A0P7B0A0_9HYPO</name>
<dbReference type="InterPro" id="IPR000719">
    <property type="entry name" value="Prot_kinase_dom"/>
</dbReference>
<evidence type="ECO:0000313" key="2">
    <source>
        <dbReference type="EMBL" id="KPM34018.1"/>
    </source>
</evidence>
<dbReference type="Gene3D" id="3.30.200.20">
    <property type="entry name" value="Phosphorylase Kinase, domain 1"/>
    <property type="match status" value="1"/>
</dbReference>
<protein>
    <recommendedName>
        <fullName evidence="1">Protein kinase domain-containing protein</fullName>
    </recommendedName>
</protein>
<dbReference type="Gene3D" id="1.10.510.10">
    <property type="entry name" value="Transferase(Phosphotransferase) domain 1"/>
    <property type="match status" value="1"/>
</dbReference>